<comment type="caution">
    <text evidence="2">The sequence shown here is derived from an EMBL/GenBank/DDBJ whole genome shotgun (WGS) entry which is preliminary data.</text>
</comment>
<reference evidence="2 3" key="1">
    <citation type="journal article" date="2020" name="Genomics">
        <title>Complete, high-quality genomes from long-read metagenomic sequencing of two wolf lichen thalli reveals enigmatic genome architecture.</title>
        <authorList>
            <person name="McKenzie S.K."/>
            <person name="Walston R.F."/>
            <person name="Allen J.L."/>
        </authorList>
    </citation>
    <scope>NUCLEOTIDE SEQUENCE [LARGE SCALE GENOMIC DNA]</scope>
    <source>
        <strain evidence="2">WasteWater2</strain>
    </source>
</reference>
<dbReference type="GeneID" id="59288814"/>
<feature type="region of interest" description="Disordered" evidence="1">
    <location>
        <begin position="27"/>
        <end position="54"/>
    </location>
</feature>
<evidence type="ECO:0000256" key="1">
    <source>
        <dbReference type="SAM" id="MobiDB-lite"/>
    </source>
</evidence>
<sequence>MVNSKPDFPSLTGGTSVQLLLLLSGKGSRNGHSRSFTREKGRARENGGSHDHDLPVSFTQKFAYRSPLLFSFCRPSQTSHGSHTNLNAEKRAVDSSNPNLVRLEHLLWRPYEIFPGVWKYRYRIGHHDWLIFDHHAER</sequence>
<organism evidence="2 3">
    <name type="scientific">Letharia columbiana</name>
    <dbReference type="NCBI Taxonomy" id="112416"/>
    <lineage>
        <taxon>Eukaryota</taxon>
        <taxon>Fungi</taxon>
        <taxon>Dikarya</taxon>
        <taxon>Ascomycota</taxon>
        <taxon>Pezizomycotina</taxon>
        <taxon>Lecanoromycetes</taxon>
        <taxon>OSLEUM clade</taxon>
        <taxon>Lecanoromycetidae</taxon>
        <taxon>Lecanorales</taxon>
        <taxon>Lecanorineae</taxon>
        <taxon>Parmeliaceae</taxon>
        <taxon>Letharia</taxon>
    </lineage>
</organism>
<dbReference type="EMBL" id="JACCJC010000029">
    <property type="protein sequence ID" value="KAF6234532.1"/>
    <property type="molecule type" value="Genomic_DNA"/>
</dbReference>
<evidence type="ECO:0000313" key="2">
    <source>
        <dbReference type="EMBL" id="KAF6234532.1"/>
    </source>
</evidence>
<feature type="compositionally biased region" description="Basic and acidic residues" evidence="1">
    <location>
        <begin position="36"/>
        <end position="54"/>
    </location>
</feature>
<proteinExistence type="predicted"/>
<evidence type="ECO:0000313" key="3">
    <source>
        <dbReference type="Proteomes" id="UP000578531"/>
    </source>
</evidence>
<accession>A0A8H6FTK8</accession>
<keyword evidence="3" id="KW-1185">Reference proteome</keyword>
<gene>
    <name evidence="2" type="ORF">HO173_007157</name>
</gene>
<dbReference type="RefSeq" id="XP_037163923.1">
    <property type="nucleotide sequence ID" value="XM_037309062.1"/>
</dbReference>
<name>A0A8H6FTK8_9LECA</name>
<dbReference type="AlphaFoldDB" id="A0A8H6FTK8"/>
<protein>
    <submittedName>
        <fullName evidence="2">Uncharacterized protein</fullName>
    </submittedName>
</protein>
<dbReference type="Proteomes" id="UP000578531">
    <property type="component" value="Unassembled WGS sequence"/>
</dbReference>